<dbReference type="EMBL" id="JAAOLX010000017">
    <property type="protein sequence ID" value="NHQ88549.1"/>
    <property type="molecule type" value="Genomic_DNA"/>
</dbReference>
<proteinExistence type="predicted"/>
<reference evidence="1 2" key="1">
    <citation type="submission" date="2020-03" db="EMBL/GenBank/DDBJ databases">
        <title>Draft genome sequence of environmentally isolated violet-colored cultures.</title>
        <authorList>
            <person name="Wilson H.S."/>
        </authorList>
    </citation>
    <scope>NUCLEOTIDE SEQUENCE [LARGE SCALE GENOMIC DNA]</scope>
    <source>
        <strain evidence="1 2">HSC-16F04</strain>
    </source>
</reference>
<dbReference type="RefSeq" id="WP_166830325.1">
    <property type="nucleotide sequence ID" value="NZ_JAAOLX010000017.1"/>
</dbReference>
<comment type="caution">
    <text evidence="1">The sequence shown here is derived from an EMBL/GenBank/DDBJ whole genome shotgun (WGS) entry which is preliminary data.</text>
</comment>
<sequence>MMDLKKLIAQHFPDDIVEVKGILKFTLHMPNEKIVHYLNIGCTDKNINNLAICVDHDDDEFAIDLLKNDVKPLEAPITIINTEFEDKKFDSILMASGLYHRQLRGIVNEYRNNFFLCLPIFKSEFFGNETEKDFLDTCAKFTPVYNWNREKNPKSVVAFSNPKTGGGTIKKGIVLAFPTIKREINNMDGVEDGTMLITNYKNEKIDIRSSTKNFSLKTNKTDLTLGNDELVNYIWDFISI</sequence>
<protein>
    <submittedName>
        <fullName evidence="1">Uncharacterized protein</fullName>
    </submittedName>
</protein>
<gene>
    <name evidence="1" type="ORF">HA050_20840</name>
</gene>
<name>A0ABX0L2N6_9NEIS</name>
<organism evidence="1 2">
    <name type="scientific">Iodobacter violaceini</name>
    <dbReference type="NCBI Taxonomy" id="3044271"/>
    <lineage>
        <taxon>Bacteria</taxon>
        <taxon>Pseudomonadati</taxon>
        <taxon>Pseudomonadota</taxon>
        <taxon>Betaproteobacteria</taxon>
        <taxon>Neisseriales</taxon>
        <taxon>Chitinibacteraceae</taxon>
        <taxon>Iodobacter</taxon>
    </lineage>
</organism>
<evidence type="ECO:0000313" key="1">
    <source>
        <dbReference type="EMBL" id="NHQ88549.1"/>
    </source>
</evidence>
<dbReference type="Proteomes" id="UP000712570">
    <property type="component" value="Unassembled WGS sequence"/>
</dbReference>
<evidence type="ECO:0000313" key="2">
    <source>
        <dbReference type="Proteomes" id="UP000712570"/>
    </source>
</evidence>
<keyword evidence="2" id="KW-1185">Reference proteome</keyword>
<accession>A0ABX0L2N6</accession>